<dbReference type="GO" id="GO:0006412">
    <property type="term" value="P:translation"/>
    <property type="evidence" value="ECO:0007669"/>
    <property type="project" value="InterPro"/>
</dbReference>
<proteinExistence type="inferred from homology"/>
<dbReference type="Proteomes" id="UP000319731">
    <property type="component" value="Unassembled WGS sequence"/>
</dbReference>
<sequence>MKLAALHVLDRNGVVRKLTHSRPDALPYRMKRYREVHSTGSYMTMEFDAHPSTMESLLKAVAFEEHVIRHNVIKLGDSVKKTASLRPETIGAS</sequence>
<reference evidence="2 3" key="1">
    <citation type="journal article" date="2019" name="Sci. Rep.">
        <title>Comparative genomics of chytrid fungi reveal insights into the obligate biotrophic and pathogenic lifestyle of Synchytrium endobioticum.</title>
        <authorList>
            <person name="van de Vossenberg B.T.L.H."/>
            <person name="Warris S."/>
            <person name="Nguyen H.D.T."/>
            <person name="van Gent-Pelzer M.P.E."/>
            <person name="Joly D.L."/>
            <person name="van de Geest H.C."/>
            <person name="Bonants P.J.M."/>
            <person name="Smith D.S."/>
            <person name="Levesque C.A."/>
            <person name="van der Lee T.A.J."/>
        </authorList>
    </citation>
    <scope>NUCLEOTIDE SEQUENCE [LARGE SCALE GENOMIC DNA]</scope>
    <source>
        <strain evidence="2 3">JEL517</strain>
    </source>
</reference>
<comment type="caution">
    <text evidence="2">The sequence shown here is derived from an EMBL/GenBank/DDBJ whole genome shotgun (WGS) entry which is preliminary data.</text>
</comment>
<dbReference type="GO" id="GO:0003735">
    <property type="term" value="F:structural constituent of ribosome"/>
    <property type="evidence" value="ECO:0007669"/>
    <property type="project" value="InterPro"/>
</dbReference>
<dbReference type="InterPro" id="IPR000529">
    <property type="entry name" value="Ribosomal_bS6"/>
</dbReference>
<dbReference type="OrthoDB" id="10259681at2759"/>
<dbReference type="GeneID" id="42003557"/>
<name>A0A507C723_9FUNG</name>
<keyword evidence="3" id="KW-1185">Reference proteome</keyword>
<dbReference type="PANTHER" id="PTHR21011">
    <property type="entry name" value="MITOCHONDRIAL 28S RIBOSOMAL PROTEIN S6"/>
    <property type="match status" value="1"/>
</dbReference>
<dbReference type="SUPFAM" id="SSF54995">
    <property type="entry name" value="Ribosomal protein S6"/>
    <property type="match status" value="1"/>
</dbReference>
<dbReference type="Gene3D" id="3.30.70.60">
    <property type="match status" value="1"/>
</dbReference>
<organism evidence="2 3">
    <name type="scientific">Synchytrium microbalum</name>
    <dbReference type="NCBI Taxonomy" id="1806994"/>
    <lineage>
        <taxon>Eukaryota</taxon>
        <taxon>Fungi</taxon>
        <taxon>Fungi incertae sedis</taxon>
        <taxon>Chytridiomycota</taxon>
        <taxon>Chytridiomycota incertae sedis</taxon>
        <taxon>Chytridiomycetes</taxon>
        <taxon>Synchytriales</taxon>
        <taxon>Synchytriaceae</taxon>
        <taxon>Synchytrium</taxon>
    </lineage>
</organism>
<evidence type="ECO:0000256" key="1">
    <source>
        <dbReference type="ARBA" id="ARBA00009512"/>
    </source>
</evidence>
<dbReference type="InterPro" id="IPR035980">
    <property type="entry name" value="Ribosomal_bS6_sf"/>
</dbReference>
<dbReference type="CDD" id="cd15465">
    <property type="entry name" value="bS6_mito"/>
    <property type="match status" value="1"/>
</dbReference>
<dbReference type="GO" id="GO:0005763">
    <property type="term" value="C:mitochondrial small ribosomal subunit"/>
    <property type="evidence" value="ECO:0007669"/>
    <property type="project" value="TreeGrafter"/>
</dbReference>
<dbReference type="AlphaFoldDB" id="A0A507C723"/>
<gene>
    <name evidence="2" type="ORF">SmJEL517_g02332</name>
</gene>
<dbReference type="InterPro" id="IPR014717">
    <property type="entry name" value="Transl_elong_EF1B/ribsomal_bS6"/>
</dbReference>
<accession>A0A507C723</accession>
<dbReference type="STRING" id="1806994.A0A507C723"/>
<dbReference type="RefSeq" id="XP_031025828.1">
    <property type="nucleotide sequence ID" value="XM_031168260.1"/>
</dbReference>
<evidence type="ECO:0008006" key="4">
    <source>
        <dbReference type="Google" id="ProtNLM"/>
    </source>
</evidence>
<dbReference type="EMBL" id="QEAO01000009">
    <property type="protein sequence ID" value="TPX35301.1"/>
    <property type="molecule type" value="Genomic_DNA"/>
</dbReference>
<evidence type="ECO:0000313" key="3">
    <source>
        <dbReference type="Proteomes" id="UP000319731"/>
    </source>
</evidence>
<evidence type="ECO:0000313" key="2">
    <source>
        <dbReference type="EMBL" id="TPX35301.1"/>
    </source>
</evidence>
<dbReference type="PANTHER" id="PTHR21011:SF1">
    <property type="entry name" value="SMALL RIBOSOMAL SUBUNIT PROTEIN BS6M"/>
    <property type="match status" value="1"/>
</dbReference>
<dbReference type="Pfam" id="PF01250">
    <property type="entry name" value="Ribosomal_S6"/>
    <property type="match status" value="1"/>
</dbReference>
<comment type="similarity">
    <text evidence="1">Belongs to the bacterial ribosomal protein bS6 family.</text>
</comment>
<protein>
    <recommendedName>
        <fullName evidence="4">30S ribosomal protein S6</fullName>
    </recommendedName>
</protein>
<dbReference type="GO" id="GO:0070181">
    <property type="term" value="F:small ribosomal subunit rRNA binding"/>
    <property type="evidence" value="ECO:0007669"/>
    <property type="project" value="TreeGrafter"/>
</dbReference>